<dbReference type="PANTHER" id="PTHR43349:SF89">
    <property type="entry name" value="LEUCANTHOCYANIDIN REDUCTASE"/>
    <property type="match status" value="1"/>
</dbReference>
<evidence type="ECO:0000259" key="3">
    <source>
        <dbReference type="Pfam" id="PF05368"/>
    </source>
</evidence>
<dbReference type="Gene3D" id="3.90.25.10">
    <property type="entry name" value="UDP-galactose 4-epimerase, domain 1"/>
    <property type="match status" value="1"/>
</dbReference>
<evidence type="ECO:0000313" key="4">
    <source>
        <dbReference type="EMBL" id="KAJ7978833.1"/>
    </source>
</evidence>
<keyword evidence="5" id="KW-1185">Reference proteome</keyword>
<keyword evidence="1" id="KW-0521">NADP</keyword>
<evidence type="ECO:0000256" key="2">
    <source>
        <dbReference type="ARBA" id="ARBA00023002"/>
    </source>
</evidence>
<dbReference type="CDD" id="cd05259">
    <property type="entry name" value="PCBER_SDR_a"/>
    <property type="match status" value="1"/>
</dbReference>
<dbReference type="KEGG" id="qsa:O6P43_002303"/>
<dbReference type="SUPFAM" id="SSF51735">
    <property type="entry name" value="NAD(P)-binding Rossmann-fold domains"/>
    <property type="match status" value="1"/>
</dbReference>
<dbReference type="InterPro" id="IPR036291">
    <property type="entry name" value="NAD(P)-bd_dom_sf"/>
</dbReference>
<keyword evidence="2" id="KW-0560">Oxidoreductase</keyword>
<organism evidence="4 5">
    <name type="scientific">Quillaja saponaria</name>
    <name type="common">Soap bark tree</name>
    <dbReference type="NCBI Taxonomy" id="32244"/>
    <lineage>
        <taxon>Eukaryota</taxon>
        <taxon>Viridiplantae</taxon>
        <taxon>Streptophyta</taxon>
        <taxon>Embryophyta</taxon>
        <taxon>Tracheophyta</taxon>
        <taxon>Spermatophyta</taxon>
        <taxon>Magnoliopsida</taxon>
        <taxon>eudicotyledons</taxon>
        <taxon>Gunneridae</taxon>
        <taxon>Pentapetalae</taxon>
        <taxon>rosids</taxon>
        <taxon>fabids</taxon>
        <taxon>Fabales</taxon>
        <taxon>Quillajaceae</taxon>
        <taxon>Quillaja</taxon>
    </lineage>
</organism>
<dbReference type="AlphaFoldDB" id="A0AAD7VKA1"/>
<dbReference type="GO" id="GO:0009807">
    <property type="term" value="P:lignan biosynthetic process"/>
    <property type="evidence" value="ECO:0007669"/>
    <property type="project" value="UniProtKB-ARBA"/>
</dbReference>
<gene>
    <name evidence="4" type="ORF">O6P43_002303</name>
</gene>
<sequence length="374" mass="41273">MEATLLSSQHLRPRLFPAKPAKFRGNPTILDTCRTMIIGSTGFMGHFIAEACIYAGHPTYLLIRPGIISATSSSKNNTIKSLHERGAQIIHGSITDQDLMEKVLKEHKIEVVISAVGGESVLEQLILIKAIKAVGTVKRFLPSEFGHDINRANPVEPGLTLYNAKRKVRESIEEAGIPYTYICCNSIAAWPYHDNTHPADVLPPLDRFKIYGDGTIKAYFVTGNDIGKFTIKSINDARTVNKSVHFRPPCNLLSLNDLASLWEKKLGRKLPRETITEDDLLSAANEMCIPKSIVASLTHDIFIKGCQINYSMDNDIDVEVSSLYPDTPFRTIDECFDDFVLKIVDVAKVVDKAVSKDGINKIIANPNPGAIVTA</sequence>
<dbReference type="InterPro" id="IPR008030">
    <property type="entry name" value="NmrA-like"/>
</dbReference>
<dbReference type="InterPro" id="IPR050608">
    <property type="entry name" value="NmrA-type/Isoflavone_red_sf"/>
</dbReference>
<reference evidence="4" key="1">
    <citation type="journal article" date="2023" name="Science">
        <title>Elucidation of the pathway for biosynthesis of saponin adjuvants from the soapbark tree.</title>
        <authorList>
            <person name="Reed J."/>
            <person name="Orme A."/>
            <person name="El-Demerdash A."/>
            <person name="Owen C."/>
            <person name="Martin L.B.B."/>
            <person name="Misra R.C."/>
            <person name="Kikuchi S."/>
            <person name="Rejzek M."/>
            <person name="Martin A.C."/>
            <person name="Harkess A."/>
            <person name="Leebens-Mack J."/>
            <person name="Louveau T."/>
            <person name="Stephenson M.J."/>
            <person name="Osbourn A."/>
        </authorList>
    </citation>
    <scope>NUCLEOTIDE SEQUENCE</scope>
    <source>
        <strain evidence="4">S10</strain>
    </source>
</reference>
<dbReference type="GO" id="GO:0016491">
    <property type="term" value="F:oxidoreductase activity"/>
    <property type="evidence" value="ECO:0007669"/>
    <property type="project" value="UniProtKB-KW"/>
</dbReference>
<dbReference type="InterPro" id="IPR045312">
    <property type="entry name" value="PCBER-like"/>
</dbReference>
<dbReference type="Gene3D" id="3.40.50.720">
    <property type="entry name" value="NAD(P)-binding Rossmann-like Domain"/>
    <property type="match status" value="1"/>
</dbReference>
<dbReference type="EMBL" id="JARAOO010000002">
    <property type="protein sequence ID" value="KAJ7978833.1"/>
    <property type="molecule type" value="Genomic_DNA"/>
</dbReference>
<dbReference type="PANTHER" id="PTHR43349">
    <property type="entry name" value="PINORESINOL REDUCTASE-RELATED"/>
    <property type="match status" value="1"/>
</dbReference>
<accession>A0AAD7VKA1</accession>
<feature type="domain" description="NmrA-like" evidence="3">
    <location>
        <begin position="36"/>
        <end position="334"/>
    </location>
</feature>
<proteinExistence type="predicted"/>
<evidence type="ECO:0000256" key="1">
    <source>
        <dbReference type="ARBA" id="ARBA00022857"/>
    </source>
</evidence>
<evidence type="ECO:0000313" key="5">
    <source>
        <dbReference type="Proteomes" id="UP001163823"/>
    </source>
</evidence>
<protein>
    <submittedName>
        <fullName evidence="4">Leucoanthocyanidin reductase</fullName>
    </submittedName>
</protein>
<comment type="caution">
    <text evidence="4">The sequence shown here is derived from an EMBL/GenBank/DDBJ whole genome shotgun (WGS) entry which is preliminary data.</text>
</comment>
<name>A0AAD7VKA1_QUISA</name>
<dbReference type="Pfam" id="PF05368">
    <property type="entry name" value="NmrA"/>
    <property type="match status" value="1"/>
</dbReference>
<dbReference type="Proteomes" id="UP001163823">
    <property type="component" value="Chromosome 2"/>
</dbReference>